<evidence type="ECO:0000313" key="2">
    <source>
        <dbReference type="EMBL" id="SER19211.1"/>
    </source>
</evidence>
<accession>A0A1H9M6L7</accession>
<dbReference type="Proteomes" id="UP000199572">
    <property type="component" value="Unassembled WGS sequence"/>
</dbReference>
<dbReference type="STRING" id="390241.SAMN04488023_105122"/>
<protein>
    <submittedName>
        <fullName evidence="2">Uncharacterized protein</fullName>
    </submittedName>
</protein>
<reference evidence="2 3" key="1">
    <citation type="submission" date="2016-10" db="EMBL/GenBank/DDBJ databases">
        <authorList>
            <person name="de Groot N.N."/>
        </authorList>
    </citation>
    <scope>NUCLEOTIDE SEQUENCE [LARGE SCALE GENOMIC DNA]</scope>
    <source>
        <strain evidence="2 3">DSM 18610</strain>
    </source>
</reference>
<dbReference type="OrthoDB" id="1448908at2"/>
<feature type="transmembrane region" description="Helical" evidence="1">
    <location>
        <begin position="89"/>
        <end position="110"/>
    </location>
</feature>
<keyword evidence="1" id="KW-0472">Membrane</keyword>
<feature type="transmembrane region" description="Helical" evidence="1">
    <location>
        <begin position="117"/>
        <end position="136"/>
    </location>
</feature>
<dbReference type="EMBL" id="FOGG01000005">
    <property type="protein sequence ID" value="SER19211.1"/>
    <property type="molecule type" value="Genomic_DNA"/>
</dbReference>
<dbReference type="RefSeq" id="WP_090882371.1">
    <property type="nucleotide sequence ID" value="NZ_FOGG01000005.1"/>
</dbReference>
<evidence type="ECO:0000313" key="3">
    <source>
        <dbReference type="Proteomes" id="UP000199572"/>
    </source>
</evidence>
<feature type="transmembrane region" description="Helical" evidence="1">
    <location>
        <begin position="142"/>
        <end position="163"/>
    </location>
</feature>
<keyword evidence="1" id="KW-0812">Transmembrane</keyword>
<name>A0A1H9M6L7_9SPHI</name>
<sequence>MTENQTNSLCNCCARPFNFNDIFCNSCGYPLNGTEQEQKNHISNRAIKEIDLVEFKQSIEKARTSLYWIAAIIGLSAIFEAVTAESEEILFASLVVNVILIGAFLAFAVIGKTKPTTALIAGLSVYVIIILLNAILEPSTLVRGIIFKVIIIGYLVKGLKAVLEADKLKKELNIN</sequence>
<keyword evidence="1" id="KW-1133">Transmembrane helix</keyword>
<feature type="transmembrane region" description="Helical" evidence="1">
    <location>
        <begin position="65"/>
        <end position="83"/>
    </location>
</feature>
<organism evidence="2 3">
    <name type="scientific">Pedobacter rhizosphaerae</name>
    <dbReference type="NCBI Taxonomy" id="390241"/>
    <lineage>
        <taxon>Bacteria</taxon>
        <taxon>Pseudomonadati</taxon>
        <taxon>Bacteroidota</taxon>
        <taxon>Sphingobacteriia</taxon>
        <taxon>Sphingobacteriales</taxon>
        <taxon>Sphingobacteriaceae</taxon>
        <taxon>Pedobacter</taxon>
    </lineage>
</organism>
<evidence type="ECO:0000256" key="1">
    <source>
        <dbReference type="SAM" id="Phobius"/>
    </source>
</evidence>
<gene>
    <name evidence="2" type="ORF">SAMN04488023_105122</name>
</gene>
<proteinExistence type="predicted"/>
<keyword evidence="3" id="KW-1185">Reference proteome</keyword>
<dbReference type="AlphaFoldDB" id="A0A1H9M6L7"/>